<dbReference type="AlphaFoldDB" id="A0A9N9IYI1"/>
<reference evidence="1" key="1">
    <citation type="submission" date="2021-06" db="EMBL/GenBank/DDBJ databases">
        <authorList>
            <person name="Kallberg Y."/>
            <person name="Tangrot J."/>
            <person name="Rosling A."/>
        </authorList>
    </citation>
    <scope>NUCLEOTIDE SEQUENCE</scope>
    <source>
        <strain evidence="1">FL130A</strain>
    </source>
</reference>
<organism evidence="1 2">
    <name type="scientific">Ambispora leptoticha</name>
    <dbReference type="NCBI Taxonomy" id="144679"/>
    <lineage>
        <taxon>Eukaryota</taxon>
        <taxon>Fungi</taxon>
        <taxon>Fungi incertae sedis</taxon>
        <taxon>Mucoromycota</taxon>
        <taxon>Glomeromycotina</taxon>
        <taxon>Glomeromycetes</taxon>
        <taxon>Archaeosporales</taxon>
        <taxon>Ambisporaceae</taxon>
        <taxon>Ambispora</taxon>
    </lineage>
</organism>
<gene>
    <name evidence="1" type="ORF">ALEPTO_LOCUS13503</name>
</gene>
<comment type="caution">
    <text evidence="1">The sequence shown here is derived from an EMBL/GenBank/DDBJ whole genome shotgun (WGS) entry which is preliminary data.</text>
</comment>
<dbReference type="EMBL" id="CAJVPS010043820">
    <property type="protein sequence ID" value="CAG8756472.1"/>
    <property type="molecule type" value="Genomic_DNA"/>
</dbReference>
<dbReference type="OrthoDB" id="2440511at2759"/>
<keyword evidence="2" id="KW-1185">Reference proteome</keyword>
<name>A0A9N9IYI1_9GLOM</name>
<proteinExistence type="predicted"/>
<accession>A0A9N9IYI1</accession>
<evidence type="ECO:0000313" key="2">
    <source>
        <dbReference type="Proteomes" id="UP000789508"/>
    </source>
</evidence>
<protein>
    <submittedName>
        <fullName evidence="1">3623_t:CDS:1</fullName>
    </submittedName>
</protein>
<feature type="non-terminal residue" evidence="1">
    <location>
        <position position="1"/>
    </location>
</feature>
<sequence length="123" mass="14143">MRLVDKKRLGVVSKEVMEKERQTIMTTKLTWEEYQRIKDIKILDLEFCDYWHVNILNLGNVLGCELVRRRVKRGEEPPKPNRPYDLANCYLCGKELKSASKKGSFIRGWWGGRGRSGGSIGGG</sequence>
<evidence type="ECO:0000313" key="1">
    <source>
        <dbReference type="EMBL" id="CAG8756472.1"/>
    </source>
</evidence>
<dbReference type="Proteomes" id="UP000789508">
    <property type="component" value="Unassembled WGS sequence"/>
</dbReference>